<gene>
    <name evidence="3" type="ORF">CYJ19_10820</name>
</gene>
<dbReference type="GO" id="GO:0007059">
    <property type="term" value="P:chromosome segregation"/>
    <property type="evidence" value="ECO:0007669"/>
    <property type="project" value="UniProtKB-KW"/>
</dbReference>
<evidence type="ECO:0000256" key="2">
    <source>
        <dbReference type="ARBA" id="ARBA00044777"/>
    </source>
</evidence>
<dbReference type="EMBL" id="PKKO01000006">
    <property type="protein sequence ID" value="PKY71696.1"/>
    <property type="molecule type" value="Genomic_DNA"/>
</dbReference>
<protein>
    <recommendedName>
        <fullName evidence="2">Segregation and condensation protein A</fullName>
    </recommendedName>
</protein>
<evidence type="ECO:0000313" key="3">
    <source>
        <dbReference type="EMBL" id="PKY71696.1"/>
    </source>
</evidence>
<dbReference type="Pfam" id="PF02616">
    <property type="entry name" value="SMC_ScpA"/>
    <property type="match status" value="1"/>
</dbReference>
<dbReference type="GeneID" id="35867119"/>
<keyword evidence="4" id="KW-1185">Reference proteome</keyword>
<evidence type="ECO:0000313" key="4">
    <source>
        <dbReference type="Proteomes" id="UP000235122"/>
    </source>
</evidence>
<dbReference type="PANTHER" id="PTHR33969">
    <property type="entry name" value="SEGREGATION AND CONDENSATION PROTEIN A"/>
    <property type="match status" value="1"/>
</dbReference>
<name>A0A2I1IKQ3_9ACTO</name>
<dbReference type="PANTHER" id="PTHR33969:SF2">
    <property type="entry name" value="SEGREGATION AND CONDENSATION PROTEIN A"/>
    <property type="match status" value="1"/>
</dbReference>
<dbReference type="STRING" id="33007.HMPREF3198_01993"/>
<keyword evidence="1" id="KW-0159">Chromosome partition</keyword>
<dbReference type="Proteomes" id="UP000235122">
    <property type="component" value="Unassembled WGS sequence"/>
</dbReference>
<evidence type="ECO:0000256" key="1">
    <source>
        <dbReference type="ARBA" id="ARBA00022829"/>
    </source>
</evidence>
<dbReference type="AlphaFoldDB" id="A0A2I1IKQ3"/>
<proteinExistence type="predicted"/>
<accession>A0A2I1IKQ3</accession>
<dbReference type="RefSeq" id="WP_024331426.1">
    <property type="nucleotide sequence ID" value="NZ_JASOXK010000004.1"/>
</dbReference>
<dbReference type="Gene3D" id="6.10.250.2410">
    <property type="match status" value="1"/>
</dbReference>
<organism evidence="3 4">
    <name type="scientific">Winkia neuii</name>
    <dbReference type="NCBI Taxonomy" id="33007"/>
    <lineage>
        <taxon>Bacteria</taxon>
        <taxon>Bacillati</taxon>
        <taxon>Actinomycetota</taxon>
        <taxon>Actinomycetes</taxon>
        <taxon>Actinomycetales</taxon>
        <taxon>Actinomycetaceae</taxon>
        <taxon>Winkia</taxon>
    </lineage>
</organism>
<reference evidence="3 4" key="1">
    <citation type="submission" date="2017-12" db="EMBL/GenBank/DDBJ databases">
        <title>Phylogenetic diversity of female urinary microbiome.</title>
        <authorList>
            <person name="Thomas-White K."/>
            <person name="Wolfe A.J."/>
        </authorList>
    </citation>
    <scope>NUCLEOTIDE SEQUENCE [LARGE SCALE GENOMIC DNA]</scope>
    <source>
        <strain evidence="3 4">UMB0402</strain>
    </source>
</reference>
<comment type="caution">
    <text evidence="3">The sequence shown here is derived from an EMBL/GenBank/DDBJ whole genome shotgun (WGS) entry which is preliminary data.</text>
</comment>
<dbReference type="InterPro" id="IPR003768">
    <property type="entry name" value="ScpA"/>
</dbReference>
<sequence length="258" mass="28502">MATQPEFSVNLSNFSGPFELLLGLLAKRKLDITEVALAQVTDEFIAYMKASPDLSQTSEFLVTTATLLALKAASLLPKQETAREDLELLEARDLLFSRLLLYRVFSEASDVIEARLREQRSFFARSVPLEPHFAALEPSLVLKATPLDLARLAADAITHQEPQVALAHLHDPVAPVSRELAIISAKLRLSGRASFDELTADAQNLPVVISRFLALLELFRADQVTFEQAGPMETLWVDWIGADTNIALADDYIGEQSE</sequence>